<name>A0ABV5ZQ69_9PSEU</name>
<reference evidence="1 2" key="1">
    <citation type="submission" date="2024-09" db="EMBL/GenBank/DDBJ databases">
        <authorList>
            <person name="Sun Q."/>
            <person name="Mori K."/>
        </authorList>
    </citation>
    <scope>NUCLEOTIDE SEQUENCE [LARGE SCALE GENOMIC DNA]</scope>
    <source>
        <strain evidence="1 2">TBRC 7907</strain>
    </source>
</reference>
<organism evidence="1 2">
    <name type="scientific">Allokutzneria oryzae</name>
    <dbReference type="NCBI Taxonomy" id="1378989"/>
    <lineage>
        <taxon>Bacteria</taxon>
        <taxon>Bacillati</taxon>
        <taxon>Actinomycetota</taxon>
        <taxon>Actinomycetes</taxon>
        <taxon>Pseudonocardiales</taxon>
        <taxon>Pseudonocardiaceae</taxon>
        <taxon>Allokutzneria</taxon>
    </lineage>
</organism>
<dbReference type="Proteomes" id="UP001589693">
    <property type="component" value="Unassembled WGS sequence"/>
</dbReference>
<comment type="caution">
    <text evidence="1">The sequence shown here is derived from an EMBL/GenBank/DDBJ whole genome shotgun (WGS) entry which is preliminary data.</text>
</comment>
<proteinExistence type="predicted"/>
<evidence type="ECO:0000313" key="2">
    <source>
        <dbReference type="Proteomes" id="UP001589693"/>
    </source>
</evidence>
<dbReference type="EMBL" id="JBHLZU010000002">
    <property type="protein sequence ID" value="MFB9903021.1"/>
    <property type="molecule type" value="Genomic_DNA"/>
</dbReference>
<dbReference type="RefSeq" id="WP_377850119.1">
    <property type="nucleotide sequence ID" value="NZ_JBHLZU010000002.1"/>
</dbReference>
<accession>A0ABV5ZQ69</accession>
<protein>
    <submittedName>
        <fullName evidence="1">Uncharacterized protein</fullName>
    </submittedName>
</protein>
<sequence>MSRLDTTAVFGPEKRTVAVSYYMPKVSDQYPDPVAAAKENLDEKRRSSGLRRPLDLGQEGVSWNTPAIGIQEAGGAAAFRDANLVVHVSVEGTDYGPDRKSQPLDPAKAEQDAIRILRAIKENL</sequence>
<keyword evidence="2" id="KW-1185">Reference proteome</keyword>
<gene>
    <name evidence="1" type="ORF">ACFFQA_03640</name>
</gene>
<evidence type="ECO:0000313" key="1">
    <source>
        <dbReference type="EMBL" id="MFB9903021.1"/>
    </source>
</evidence>